<dbReference type="RefSeq" id="WP_275279860.1">
    <property type="nucleotide sequence ID" value="NZ_CP119108.1"/>
</dbReference>
<keyword evidence="2" id="KW-1185">Reference proteome</keyword>
<dbReference type="Proteomes" id="UP001214553">
    <property type="component" value="Chromosome"/>
</dbReference>
<gene>
    <name evidence="1" type="ORF">PU630_08125</name>
</gene>
<evidence type="ECO:0000313" key="2">
    <source>
        <dbReference type="Proteomes" id="UP001214553"/>
    </source>
</evidence>
<evidence type="ECO:0008006" key="3">
    <source>
        <dbReference type="Google" id="ProtNLM"/>
    </source>
</evidence>
<proteinExistence type="predicted"/>
<reference evidence="1 2" key="1">
    <citation type="submission" date="2023-03" db="EMBL/GenBank/DDBJ databases">
        <title>Genome sequence of Microbacterium sp. KACC 23027.</title>
        <authorList>
            <person name="Kim S."/>
            <person name="Heo J."/>
            <person name="Kwon S.-W."/>
        </authorList>
    </citation>
    <scope>NUCLEOTIDE SEQUENCE [LARGE SCALE GENOMIC DNA]</scope>
    <source>
        <strain evidence="1 2">KACC 23027</strain>
    </source>
</reference>
<evidence type="ECO:0000313" key="1">
    <source>
        <dbReference type="EMBL" id="WEG10491.1"/>
    </source>
</evidence>
<organism evidence="1 2">
    <name type="scientific">Microbacterium horticulturae</name>
    <dbReference type="NCBI Taxonomy" id="3028316"/>
    <lineage>
        <taxon>Bacteria</taxon>
        <taxon>Bacillati</taxon>
        <taxon>Actinomycetota</taxon>
        <taxon>Actinomycetes</taxon>
        <taxon>Micrococcales</taxon>
        <taxon>Microbacteriaceae</taxon>
        <taxon>Microbacterium</taxon>
    </lineage>
</organism>
<name>A0ABY8C207_9MICO</name>
<sequence>MGSAHLYFPGDRLSSAELSAACLDGHLISVGDAYMPADAVETAALRAGSIAPLLGEGLAATGLSAAWIHGATAGPPARHSVQRIGARRRHHVIDLRLDYHDTPLDQCDILLLGGVRVTTVARTVTDLLRADSTVATTTAQQLLEIGAVTPADALLSLERSGPLPGKRRARTTLRTWIAGAAQLDVTR</sequence>
<protein>
    <recommendedName>
        <fullName evidence="3">AbiEi antitoxin C-terminal domain-containing protein</fullName>
    </recommendedName>
</protein>
<accession>A0ABY8C207</accession>
<dbReference type="EMBL" id="CP119108">
    <property type="protein sequence ID" value="WEG10491.1"/>
    <property type="molecule type" value="Genomic_DNA"/>
</dbReference>